<comment type="similarity">
    <text evidence="3 15">Belongs to the class-I aminoacyl-tRNA synthetase family. IleS type 2 subfamily.</text>
</comment>
<feature type="binding site" evidence="15">
    <location>
        <position position="684"/>
    </location>
    <ligand>
        <name>ATP</name>
        <dbReference type="ChEBI" id="CHEBI:30616"/>
    </ligand>
</feature>
<dbReference type="EC" id="6.1.1.5" evidence="15"/>
<comment type="function">
    <text evidence="13 15">Catalyzes the attachment of isoleucine to tRNA(Ile). As IleRS can inadvertently accommodate and process structurally similar amino acids such as valine, to avoid such errors it has two additional distinct tRNA(Ile)-dependent editing activities. One activity is designated as 'pretransfer' editing and involves the hydrolysis of activated Val-AMP. The other activity is designated 'posttransfer' editing and involves deacylation of mischarged Val-tRNA(Ile).</text>
</comment>
<dbReference type="Pfam" id="PF19302">
    <property type="entry name" value="DUF5915"/>
    <property type="match status" value="1"/>
</dbReference>
<dbReference type="EMBL" id="UFVR01000004">
    <property type="protein sequence ID" value="SUX47588.1"/>
    <property type="molecule type" value="Genomic_DNA"/>
</dbReference>
<dbReference type="FunFam" id="3.40.50.620:FF:000205">
    <property type="entry name" value="Isoleucine--tRNA ligase"/>
    <property type="match status" value="1"/>
</dbReference>
<evidence type="ECO:0000256" key="11">
    <source>
        <dbReference type="ARBA" id="ARBA00022917"/>
    </source>
</evidence>
<evidence type="ECO:0000256" key="13">
    <source>
        <dbReference type="ARBA" id="ARBA00025217"/>
    </source>
</evidence>
<dbReference type="Proteomes" id="UP000254282">
    <property type="component" value="Unassembled WGS sequence"/>
</dbReference>
<proteinExistence type="inferred from homology"/>
<evidence type="ECO:0000256" key="1">
    <source>
        <dbReference type="ARBA" id="ARBA00001947"/>
    </source>
</evidence>
<dbReference type="NCBIfam" id="TIGR00392">
    <property type="entry name" value="ileS"/>
    <property type="match status" value="1"/>
</dbReference>
<dbReference type="PANTHER" id="PTHR42780">
    <property type="entry name" value="SOLEUCYL-TRNA SYNTHETASE"/>
    <property type="match status" value="1"/>
</dbReference>
<keyword evidence="11 15" id="KW-0648">Protein biosynthesis</keyword>
<dbReference type="CDD" id="cd00818">
    <property type="entry name" value="IleRS_core"/>
    <property type="match status" value="1"/>
</dbReference>
<evidence type="ECO:0000256" key="14">
    <source>
        <dbReference type="ARBA" id="ARBA00048359"/>
    </source>
</evidence>
<dbReference type="GO" id="GO:0008270">
    <property type="term" value="F:zinc ion binding"/>
    <property type="evidence" value="ECO:0007669"/>
    <property type="project" value="UniProtKB-UniRule"/>
</dbReference>
<dbReference type="PANTHER" id="PTHR42780:SF1">
    <property type="entry name" value="ISOLEUCINE--TRNA LIGASE, CYTOPLASMIC"/>
    <property type="match status" value="1"/>
</dbReference>
<accession>A0A381FMD5</accession>
<dbReference type="InterPro" id="IPR009080">
    <property type="entry name" value="tRNAsynth_Ia_anticodon-bd"/>
</dbReference>
<dbReference type="GO" id="GO:0002161">
    <property type="term" value="F:aminoacyl-tRNA deacylase activity"/>
    <property type="evidence" value="ECO:0007669"/>
    <property type="project" value="InterPro"/>
</dbReference>
<evidence type="ECO:0000256" key="7">
    <source>
        <dbReference type="ARBA" id="ARBA00022723"/>
    </source>
</evidence>
<dbReference type="InterPro" id="IPR002300">
    <property type="entry name" value="aa-tRNA-synth_Ia"/>
</dbReference>
<name>A0A381FMD5_9FLAO</name>
<comment type="cofactor">
    <cofactor evidence="1 15">
        <name>Zn(2+)</name>
        <dbReference type="ChEBI" id="CHEBI:29105"/>
    </cofactor>
</comment>
<keyword evidence="7 15" id="KW-0479">Metal-binding</keyword>
<dbReference type="InterPro" id="IPR023586">
    <property type="entry name" value="Ile-tRNA-ligase_type2"/>
</dbReference>
<dbReference type="InterPro" id="IPR009008">
    <property type="entry name" value="Val/Leu/Ile-tRNA-synth_edit"/>
</dbReference>
<dbReference type="Gene3D" id="3.40.50.620">
    <property type="entry name" value="HUPs"/>
    <property type="match status" value="2"/>
</dbReference>
<dbReference type="CDD" id="cd07961">
    <property type="entry name" value="Anticodon_Ia_Ile_ABEc"/>
    <property type="match status" value="1"/>
</dbReference>
<protein>
    <recommendedName>
        <fullName evidence="15">Isoleucine--tRNA ligase</fullName>
        <ecNumber evidence="15">6.1.1.5</ecNumber>
    </recommendedName>
    <alternativeName>
        <fullName evidence="15">Isoleucyl-tRNA synthetase</fullName>
        <shortName evidence="15">IleRS</shortName>
    </alternativeName>
</protein>
<feature type="domain" description="Aminoacyl-tRNA synthetase class Ia" evidence="16">
    <location>
        <begin position="20"/>
        <end position="720"/>
    </location>
</feature>
<sequence>MSQFKEYKNLNLIDVAENVSEFWKANDTFAKSVETRQGNPEFVFYEGPPSANGMPGIHHVMARALKDIFCRYQTQNGKQVFRKAGWDTHGLPVELGVEKELGITKEDIGKKISIEDYNKACREAVMRYTDVWNHLTEKIGYWVDLEDPYITYKSKYMETVWWLLKQLYSKELLYKGYTIQPYSPKAGTGLSSHELNQPGTYRDVTDTTIVAQFKVKKDSSELFNDVEGDVNVLAWTTTPWTLPSNTALAVGRDIEYVVVKTFNQYTFESVTVVLARVLLEKNFGKKFVEGTDEDLANYTSDSKTIPFKIVKEFTGEKLAGTQYEQLIPWFTPDETPEKAFKVIIGDFVTTEDGTGIVHIAPTFGADDARVAKENGVPPMLVKDENDNLVPLVDLQGKFIKGDNVPETFSGKYIKNEYYNEGTAPEKSWDVELAIVLKTENKAFKVEKYVHSYPHCWRTDKPVLYYPLDSWFVKMTAVKDRLVELNETINWKPKSTGEGRFANWLENVNDWNLSRSRYWGIPLPIWRTEDLKEEKIIGSVEELYNEIEKSVAAGLMKENPFKGFEIGNMSEENYSLVDLHKNVVDKVVLVSDSGKAMNRESDLIDVWFDSGAMPYAQLHYPFENKELIDNNKAFPADFIAEGVDQTRGWFYTLHAIGTAVFDSVAYKNVMSNGLVLDKNGQKMSKRLGNAVDPFETLAVYGPDATRWYMISNANPWENLKFDIEGIDEVRRKFFGTLYNTYSFFALYANVDGFKFAEPAVQNRPEIDRWILSELNLLIKEVKAFYEDYEPTRVARSISNFVNDNLSNWYVRLCRRRFWKGDYSDDKISAYQTLYTCLETVAKLSAPIAPFFMDQLYQDLNKVTGKDSVESVHLTDFPVADESLIDQDLVEKTHLAQNITSMVFSLRKKENVKVRQPLQKVLIPVLDKKTEEQILAVAELIKQEVNVKELQLINAEEASHLIVKQIKPNFKTLGSRLGKDMKVVGSEITNLSAEQISSLEKEGKIDIQGYEITLNDVEISTKDIPGWTVTSDGKTTVALDLKMTDELKSEGIAREFINRIQNLRKEKDFELTDRISIVLEENTPFLQQIKQNEEYISSEVLSNKIEIVSSLSNFNEIDIDEIKFKVNVEKN</sequence>
<keyword evidence="9 15" id="KW-0862">Zinc</keyword>
<dbReference type="GO" id="GO:0005737">
    <property type="term" value="C:cytoplasm"/>
    <property type="evidence" value="ECO:0007669"/>
    <property type="project" value="UniProtKB-SubCell"/>
</dbReference>
<evidence type="ECO:0000256" key="5">
    <source>
        <dbReference type="ARBA" id="ARBA00022490"/>
    </source>
</evidence>
<dbReference type="SUPFAM" id="SSF52374">
    <property type="entry name" value="Nucleotidylyl transferase"/>
    <property type="match status" value="1"/>
</dbReference>
<keyword evidence="12 15" id="KW-0030">Aminoacyl-tRNA synthetase</keyword>
<gene>
    <name evidence="15 18" type="primary">ileS</name>
    <name evidence="18" type="ORF">NCTC13532_03160</name>
</gene>
<dbReference type="SUPFAM" id="SSF50677">
    <property type="entry name" value="ValRS/IleRS/LeuRS editing domain"/>
    <property type="match status" value="1"/>
</dbReference>
<evidence type="ECO:0000256" key="10">
    <source>
        <dbReference type="ARBA" id="ARBA00022840"/>
    </source>
</evidence>
<dbReference type="Pfam" id="PF00133">
    <property type="entry name" value="tRNA-synt_1"/>
    <property type="match status" value="1"/>
</dbReference>
<feature type="short sequence motif" description="'HIGH' region" evidence="15">
    <location>
        <begin position="49"/>
        <end position="59"/>
    </location>
</feature>
<dbReference type="PRINTS" id="PR00984">
    <property type="entry name" value="TRNASYNTHILE"/>
</dbReference>
<comment type="catalytic activity">
    <reaction evidence="14 15">
        <text>tRNA(Ile) + L-isoleucine + ATP = L-isoleucyl-tRNA(Ile) + AMP + diphosphate</text>
        <dbReference type="Rhea" id="RHEA:11060"/>
        <dbReference type="Rhea" id="RHEA-COMP:9666"/>
        <dbReference type="Rhea" id="RHEA-COMP:9695"/>
        <dbReference type="ChEBI" id="CHEBI:30616"/>
        <dbReference type="ChEBI" id="CHEBI:33019"/>
        <dbReference type="ChEBI" id="CHEBI:58045"/>
        <dbReference type="ChEBI" id="CHEBI:78442"/>
        <dbReference type="ChEBI" id="CHEBI:78528"/>
        <dbReference type="ChEBI" id="CHEBI:456215"/>
        <dbReference type="EC" id="6.1.1.5"/>
    </reaction>
</comment>
<keyword evidence="10 15" id="KW-0067">ATP-binding</keyword>
<evidence type="ECO:0000256" key="12">
    <source>
        <dbReference type="ARBA" id="ARBA00023146"/>
    </source>
</evidence>
<evidence type="ECO:0000256" key="6">
    <source>
        <dbReference type="ARBA" id="ARBA00022598"/>
    </source>
</evidence>
<comment type="domain">
    <text evidence="15">IleRS has two distinct active sites: one for aminoacylation and one for editing. The misactivated valine is translocated from the active site to the editing site, which sterically excludes the correctly activated isoleucine. The single editing site contains two valyl binding pockets, one specific for each substrate (Val-AMP or Val-tRNA(Ile)).</text>
</comment>
<dbReference type="GO" id="GO:0006428">
    <property type="term" value="P:isoleucyl-tRNA aminoacylation"/>
    <property type="evidence" value="ECO:0007669"/>
    <property type="project" value="UniProtKB-UniRule"/>
</dbReference>
<dbReference type="InterPro" id="IPR014729">
    <property type="entry name" value="Rossmann-like_a/b/a_fold"/>
</dbReference>
<evidence type="ECO:0000256" key="9">
    <source>
        <dbReference type="ARBA" id="ARBA00022833"/>
    </source>
</evidence>
<feature type="domain" description="Methionyl/Valyl/Leucyl/Isoleucyl-tRNA synthetase anticodon-binding" evidence="17">
    <location>
        <begin position="766"/>
        <end position="919"/>
    </location>
</feature>
<comment type="subcellular location">
    <subcellularLocation>
        <location evidence="2 15">Cytoplasm</location>
    </subcellularLocation>
</comment>
<reference evidence="18 19" key="1">
    <citation type="submission" date="2018-06" db="EMBL/GenBank/DDBJ databases">
        <authorList>
            <consortium name="Pathogen Informatics"/>
            <person name="Doyle S."/>
        </authorList>
    </citation>
    <scope>NUCLEOTIDE SEQUENCE [LARGE SCALE GENOMIC DNA]</scope>
    <source>
        <strain evidence="18 19">NCTC13532</strain>
    </source>
</reference>
<dbReference type="STRING" id="254.SAMN05421682_11264"/>
<dbReference type="InterPro" id="IPR013155">
    <property type="entry name" value="M/V/L/I-tRNA-synth_anticd-bd"/>
</dbReference>
<evidence type="ECO:0000259" key="17">
    <source>
        <dbReference type="Pfam" id="PF08264"/>
    </source>
</evidence>
<dbReference type="InterPro" id="IPR033709">
    <property type="entry name" value="Anticodon_Ile_ABEc"/>
</dbReference>
<dbReference type="FunFam" id="3.40.50.620:FF:000063">
    <property type="entry name" value="Isoleucine--tRNA ligase"/>
    <property type="match status" value="1"/>
</dbReference>
<evidence type="ECO:0000256" key="8">
    <source>
        <dbReference type="ARBA" id="ARBA00022741"/>
    </source>
</evidence>
<evidence type="ECO:0000256" key="2">
    <source>
        <dbReference type="ARBA" id="ARBA00004496"/>
    </source>
</evidence>
<evidence type="ECO:0000256" key="15">
    <source>
        <dbReference type="HAMAP-Rule" id="MF_02003"/>
    </source>
</evidence>
<keyword evidence="8 15" id="KW-0547">Nucleotide-binding</keyword>
<dbReference type="SUPFAM" id="SSF47323">
    <property type="entry name" value="Anticodon-binding domain of a subclass of class I aminoacyl-tRNA synthetases"/>
    <property type="match status" value="1"/>
</dbReference>
<dbReference type="GO" id="GO:0000049">
    <property type="term" value="F:tRNA binding"/>
    <property type="evidence" value="ECO:0007669"/>
    <property type="project" value="InterPro"/>
</dbReference>
<organism evidence="18 19">
    <name type="scientific">Chryseobacterium indoltheticum</name>
    <dbReference type="NCBI Taxonomy" id="254"/>
    <lineage>
        <taxon>Bacteria</taxon>
        <taxon>Pseudomonadati</taxon>
        <taxon>Bacteroidota</taxon>
        <taxon>Flavobacteriia</taxon>
        <taxon>Flavobacteriales</taxon>
        <taxon>Weeksellaceae</taxon>
        <taxon>Chryseobacterium group</taxon>
        <taxon>Chryseobacterium</taxon>
    </lineage>
</organism>
<evidence type="ECO:0000259" key="16">
    <source>
        <dbReference type="Pfam" id="PF00133"/>
    </source>
</evidence>
<keyword evidence="6 15" id="KW-0436">Ligase</keyword>
<dbReference type="Gene3D" id="1.10.730.10">
    <property type="entry name" value="Isoleucyl-tRNA Synthetase, Domain 1"/>
    <property type="match status" value="1"/>
</dbReference>
<dbReference type="HAMAP" id="MF_02003">
    <property type="entry name" value="Ile_tRNA_synth_type2"/>
    <property type="match status" value="1"/>
</dbReference>
<dbReference type="AlphaFoldDB" id="A0A381FMD5"/>
<dbReference type="GO" id="GO:0004822">
    <property type="term" value="F:isoleucine-tRNA ligase activity"/>
    <property type="evidence" value="ECO:0007669"/>
    <property type="project" value="UniProtKB-UniRule"/>
</dbReference>
<evidence type="ECO:0000256" key="3">
    <source>
        <dbReference type="ARBA" id="ARBA00007078"/>
    </source>
</evidence>
<dbReference type="RefSeq" id="WP_115620962.1">
    <property type="nucleotide sequence ID" value="NZ_UFVR01000004.1"/>
</dbReference>
<evidence type="ECO:0000313" key="18">
    <source>
        <dbReference type="EMBL" id="SUX47588.1"/>
    </source>
</evidence>
<dbReference type="Pfam" id="PF08264">
    <property type="entry name" value="Anticodon_1"/>
    <property type="match status" value="1"/>
</dbReference>
<evidence type="ECO:0000313" key="19">
    <source>
        <dbReference type="Proteomes" id="UP000254282"/>
    </source>
</evidence>
<comment type="subunit">
    <text evidence="4 15">Monomer.</text>
</comment>
<evidence type="ECO:0000256" key="4">
    <source>
        <dbReference type="ARBA" id="ARBA00011245"/>
    </source>
</evidence>
<feature type="short sequence motif" description="'KMSKS' region" evidence="15">
    <location>
        <begin position="681"/>
        <end position="685"/>
    </location>
</feature>
<dbReference type="GO" id="GO:0005524">
    <property type="term" value="F:ATP binding"/>
    <property type="evidence" value="ECO:0007669"/>
    <property type="project" value="UniProtKB-UniRule"/>
</dbReference>
<dbReference type="InterPro" id="IPR002301">
    <property type="entry name" value="Ile-tRNA-ligase"/>
</dbReference>
<keyword evidence="5 15" id="KW-0963">Cytoplasm</keyword>